<dbReference type="PROSITE" id="PS00622">
    <property type="entry name" value="HTH_LUXR_1"/>
    <property type="match status" value="1"/>
</dbReference>
<dbReference type="SUPFAM" id="SSF46894">
    <property type="entry name" value="C-terminal effector domain of the bipartite response regulators"/>
    <property type="match status" value="1"/>
</dbReference>
<keyword evidence="2" id="KW-0238">DNA-binding</keyword>
<sequence length="196" mass="20999">MLSPVLVVDDHQTFADLMRLGIDSQVDLTCAGVASGVREALELARTVRFDAAVVDLGLPDGDGADLVADLVRLAPHARIIVLTAHPRSDVSRRAIENGAYWVLPKRGRLKDVLVALREDRPGPAPVPDCALSPRERDVVALLAEGLDAQEIAARLHLSIYTVRDHIKAIFPKLGVHTQAGAVVAAARAGIIVLEPR</sequence>
<dbReference type="Gene3D" id="1.10.10.10">
    <property type="entry name" value="Winged helix-like DNA-binding domain superfamily/Winged helix DNA-binding domain"/>
    <property type="match status" value="1"/>
</dbReference>
<keyword evidence="1 3" id="KW-0597">Phosphoprotein</keyword>
<evidence type="ECO:0000256" key="2">
    <source>
        <dbReference type="ARBA" id="ARBA00023125"/>
    </source>
</evidence>
<dbReference type="PROSITE" id="PS50110">
    <property type="entry name" value="RESPONSE_REGULATORY"/>
    <property type="match status" value="1"/>
</dbReference>
<dbReference type="RefSeq" id="WP_278155968.1">
    <property type="nucleotide sequence ID" value="NZ_CP121252.1"/>
</dbReference>
<dbReference type="Gene3D" id="3.40.50.2300">
    <property type="match status" value="1"/>
</dbReference>
<dbReference type="InterPro" id="IPR058245">
    <property type="entry name" value="NreC/VraR/RcsB-like_REC"/>
</dbReference>
<dbReference type="PRINTS" id="PR00038">
    <property type="entry name" value="HTHLUXR"/>
</dbReference>
<dbReference type="PANTHER" id="PTHR43214:SF43">
    <property type="entry name" value="TWO-COMPONENT RESPONSE REGULATOR"/>
    <property type="match status" value="1"/>
</dbReference>
<feature type="domain" description="HTH luxR-type" evidence="4">
    <location>
        <begin position="124"/>
        <end position="189"/>
    </location>
</feature>
<accession>A0ABY8H3N6</accession>
<dbReference type="PANTHER" id="PTHR43214">
    <property type="entry name" value="TWO-COMPONENT RESPONSE REGULATOR"/>
    <property type="match status" value="1"/>
</dbReference>
<dbReference type="InterPro" id="IPR036388">
    <property type="entry name" value="WH-like_DNA-bd_sf"/>
</dbReference>
<protein>
    <submittedName>
        <fullName evidence="6">Response regulator transcription factor</fullName>
    </submittedName>
</protein>
<name>A0ABY8H3N6_9MICC</name>
<evidence type="ECO:0000256" key="1">
    <source>
        <dbReference type="ARBA" id="ARBA00022553"/>
    </source>
</evidence>
<keyword evidence="7" id="KW-1185">Reference proteome</keyword>
<dbReference type="InterPro" id="IPR001789">
    <property type="entry name" value="Sig_transdc_resp-reg_receiver"/>
</dbReference>
<dbReference type="InterPro" id="IPR011006">
    <property type="entry name" value="CheY-like_superfamily"/>
</dbReference>
<dbReference type="Proteomes" id="UP001219037">
    <property type="component" value="Chromosome"/>
</dbReference>
<proteinExistence type="predicted"/>
<evidence type="ECO:0000256" key="3">
    <source>
        <dbReference type="PROSITE-ProRule" id="PRU00169"/>
    </source>
</evidence>
<dbReference type="SMART" id="SM00421">
    <property type="entry name" value="HTH_LUXR"/>
    <property type="match status" value="1"/>
</dbReference>
<dbReference type="SMART" id="SM00448">
    <property type="entry name" value="REC"/>
    <property type="match status" value="1"/>
</dbReference>
<dbReference type="InterPro" id="IPR039420">
    <property type="entry name" value="WalR-like"/>
</dbReference>
<dbReference type="SUPFAM" id="SSF52172">
    <property type="entry name" value="CheY-like"/>
    <property type="match status" value="1"/>
</dbReference>
<reference evidence="6 7" key="1">
    <citation type="submission" date="2023-04" db="EMBL/GenBank/DDBJ databases">
        <title>Funneling lignin-derived compounds into biodiesel using alkali-halophilic Citricoccus sp. P2.</title>
        <authorList>
            <person name="Luo C.-B."/>
        </authorList>
    </citation>
    <scope>NUCLEOTIDE SEQUENCE [LARGE SCALE GENOMIC DNA]</scope>
    <source>
        <strain evidence="6 7">P2</strain>
    </source>
</reference>
<dbReference type="PROSITE" id="PS50043">
    <property type="entry name" value="HTH_LUXR_2"/>
    <property type="match status" value="1"/>
</dbReference>
<organism evidence="6 7">
    <name type="scientific">Citricoccus muralis</name>
    <dbReference type="NCBI Taxonomy" id="169134"/>
    <lineage>
        <taxon>Bacteria</taxon>
        <taxon>Bacillati</taxon>
        <taxon>Actinomycetota</taxon>
        <taxon>Actinomycetes</taxon>
        <taxon>Micrococcales</taxon>
        <taxon>Micrococcaceae</taxon>
        <taxon>Citricoccus</taxon>
    </lineage>
</organism>
<dbReference type="Pfam" id="PF00072">
    <property type="entry name" value="Response_reg"/>
    <property type="match status" value="1"/>
</dbReference>
<evidence type="ECO:0000259" key="4">
    <source>
        <dbReference type="PROSITE" id="PS50043"/>
    </source>
</evidence>
<dbReference type="CDD" id="cd06170">
    <property type="entry name" value="LuxR_C_like"/>
    <property type="match status" value="1"/>
</dbReference>
<feature type="modified residue" description="4-aspartylphosphate" evidence="3">
    <location>
        <position position="55"/>
    </location>
</feature>
<dbReference type="Pfam" id="PF00196">
    <property type="entry name" value="GerE"/>
    <property type="match status" value="1"/>
</dbReference>
<feature type="domain" description="Response regulatory" evidence="5">
    <location>
        <begin position="4"/>
        <end position="120"/>
    </location>
</feature>
<dbReference type="CDD" id="cd17535">
    <property type="entry name" value="REC_NarL-like"/>
    <property type="match status" value="1"/>
</dbReference>
<evidence type="ECO:0000313" key="6">
    <source>
        <dbReference type="EMBL" id="WFP15340.1"/>
    </source>
</evidence>
<dbReference type="InterPro" id="IPR000792">
    <property type="entry name" value="Tscrpt_reg_LuxR_C"/>
</dbReference>
<dbReference type="EMBL" id="CP121252">
    <property type="protein sequence ID" value="WFP15340.1"/>
    <property type="molecule type" value="Genomic_DNA"/>
</dbReference>
<evidence type="ECO:0000313" key="7">
    <source>
        <dbReference type="Proteomes" id="UP001219037"/>
    </source>
</evidence>
<evidence type="ECO:0000259" key="5">
    <source>
        <dbReference type="PROSITE" id="PS50110"/>
    </source>
</evidence>
<gene>
    <name evidence="6" type="ORF">P8192_07835</name>
</gene>
<dbReference type="InterPro" id="IPR016032">
    <property type="entry name" value="Sig_transdc_resp-reg_C-effctor"/>
</dbReference>